<evidence type="ECO:0000256" key="9">
    <source>
        <dbReference type="SAM" id="SignalP"/>
    </source>
</evidence>
<evidence type="ECO:0000259" key="10">
    <source>
        <dbReference type="SMART" id="SM00458"/>
    </source>
</evidence>
<dbReference type="OrthoDB" id="154460at2"/>
<dbReference type="Proteomes" id="UP000190890">
    <property type="component" value="Unassembled WGS sequence"/>
</dbReference>
<evidence type="ECO:0000256" key="1">
    <source>
        <dbReference type="ARBA" id="ARBA00000966"/>
    </source>
</evidence>
<comment type="similarity">
    <text evidence="8">Belongs to the glycosyl hydrolase 5 (cellulase A) family.</text>
</comment>
<dbReference type="InterPro" id="IPR017853">
    <property type="entry name" value="GH"/>
</dbReference>
<comment type="catalytic activity">
    <reaction evidence="1">
        <text>Endohydrolysis of (1-&gt;4)-beta-D-glucosidic linkages in cellulose, lichenin and cereal beta-D-glucans.</text>
        <dbReference type="EC" id="3.2.1.4"/>
    </reaction>
</comment>
<feature type="signal peptide" evidence="9">
    <location>
        <begin position="1"/>
        <end position="31"/>
    </location>
</feature>
<dbReference type="GO" id="GO:0008810">
    <property type="term" value="F:cellulase activity"/>
    <property type="evidence" value="ECO:0007669"/>
    <property type="project" value="UniProtKB-EC"/>
</dbReference>
<evidence type="ECO:0000313" key="12">
    <source>
        <dbReference type="Proteomes" id="UP000190890"/>
    </source>
</evidence>
<dbReference type="AlphaFoldDB" id="A0A1S8TAX2"/>
<evidence type="ECO:0000256" key="2">
    <source>
        <dbReference type="ARBA" id="ARBA00012601"/>
    </source>
</evidence>
<keyword evidence="5" id="KW-0119">Carbohydrate metabolism</keyword>
<sequence length="476" mass="51940">MRINKKNIKVIFSSILVFLFAIVSFALPAKAADNSIVARNGQLKVIGTKLCNKNDQPIQLKGMSYFWHCWDPGLYNASTVSQLANNWKATVVRAPMGIDVAGGYLSDPVESVNKISTIVDAAISQGTYVIIDWHEEKATTHVSQAVSFFKTMAQKYGDKPNVIYEIYNEPTATSWLEIKSYAQQVISAIRQYDPDNIIVVGTPNWSQDVDTVANDPISGTNIMYTLHFYAGTHKQWLRDKATYALNKGIALFATEWGTCDASGNSNLDLNESTTWLNYLDSNSISWCNWSLNTKSETASALTISANLTGPWSDSEMTDSGKYVKSKLISNIIPQPGTGIISGGTYKIINVNSGKALDSAGTGDGAKVQQWSYGGGDNQKWIVTDEGDGKYKIISVASEKALDSAGNWDGANVQIWSYGGGNNQKWYLNDIGNGQYRVIGADSGKALDGAGNWNGANVQIWNYGGGNNQKWGFTKLN</sequence>
<proteinExistence type="inferred from homology"/>
<dbReference type="Pfam" id="PF14200">
    <property type="entry name" value="RicinB_lectin_2"/>
    <property type="match status" value="2"/>
</dbReference>
<keyword evidence="4" id="KW-0136">Cellulose degradation</keyword>
<keyword evidence="12" id="KW-1185">Reference proteome</keyword>
<dbReference type="Gene3D" id="2.80.10.50">
    <property type="match status" value="3"/>
</dbReference>
<dbReference type="EC" id="3.2.1.4" evidence="2"/>
<protein>
    <recommendedName>
        <fullName evidence="2">cellulase</fullName>
        <ecNumber evidence="2">3.2.1.4</ecNumber>
    </recommendedName>
</protein>
<organism evidence="11 12">
    <name type="scientific">Clostridium puniceum</name>
    <dbReference type="NCBI Taxonomy" id="29367"/>
    <lineage>
        <taxon>Bacteria</taxon>
        <taxon>Bacillati</taxon>
        <taxon>Bacillota</taxon>
        <taxon>Clostridia</taxon>
        <taxon>Eubacteriales</taxon>
        <taxon>Clostridiaceae</taxon>
        <taxon>Clostridium</taxon>
    </lineage>
</organism>
<dbReference type="InterPro" id="IPR035992">
    <property type="entry name" value="Ricin_B-like_lectins"/>
</dbReference>
<dbReference type="Gene3D" id="3.20.20.80">
    <property type="entry name" value="Glycosidases"/>
    <property type="match status" value="1"/>
</dbReference>
<dbReference type="SUPFAM" id="SSF51445">
    <property type="entry name" value="(Trans)glycosidases"/>
    <property type="match status" value="1"/>
</dbReference>
<reference evidence="11 12" key="1">
    <citation type="submission" date="2016-05" db="EMBL/GenBank/DDBJ databases">
        <title>Microbial solvent formation.</title>
        <authorList>
            <person name="Poehlein A."/>
            <person name="Montoya Solano J.D."/>
            <person name="Flitsch S."/>
            <person name="Krabben P."/>
            <person name="Duerre P."/>
            <person name="Daniel R."/>
        </authorList>
    </citation>
    <scope>NUCLEOTIDE SEQUENCE [LARGE SCALE GENOMIC DNA]</scope>
    <source>
        <strain evidence="11 12">DSM 2619</strain>
    </source>
</reference>
<evidence type="ECO:0000256" key="7">
    <source>
        <dbReference type="ARBA" id="ARBA00023326"/>
    </source>
</evidence>
<dbReference type="STRING" id="29367.CLPUN_35690"/>
<evidence type="ECO:0000256" key="5">
    <source>
        <dbReference type="ARBA" id="ARBA00023277"/>
    </source>
</evidence>
<name>A0A1S8TAX2_9CLOT</name>
<dbReference type="PANTHER" id="PTHR34142">
    <property type="entry name" value="ENDO-BETA-1,4-GLUCANASE A"/>
    <property type="match status" value="1"/>
</dbReference>
<dbReference type="GO" id="GO:0030245">
    <property type="term" value="P:cellulose catabolic process"/>
    <property type="evidence" value="ECO:0007669"/>
    <property type="project" value="UniProtKB-KW"/>
</dbReference>
<dbReference type="PROSITE" id="PS00659">
    <property type="entry name" value="GLYCOSYL_HYDROL_F5"/>
    <property type="match status" value="1"/>
</dbReference>
<feature type="domain" description="Ricin B lectin" evidence="10">
    <location>
        <begin position="342"/>
        <end position="473"/>
    </location>
</feature>
<feature type="chain" id="PRO_5012661778" description="cellulase" evidence="9">
    <location>
        <begin position="32"/>
        <end position="476"/>
    </location>
</feature>
<dbReference type="InterPro" id="IPR018087">
    <property type="entry name" value="Glyco_hydro_5_CS"/>
</dbReference>
<evidence type="ECO:0000256" key="4">
    <source>
        <dbReference type="ARBA" id="ARBA00023001"/>
    </source>
</evidence>
<gene>
    <name evidence="11" type="primary">eglS</name>
    <name evidence="11" type="ORF">CLPUN_35690</name>
</gene>
<dbReference type="Pfam" id="PF00150">
    <property type="entry name" value="Cellulase"/>
    <property type="match status" value="1"/>
</dbReference>
<evidence type="ECO:0000256" key="3">
    <source>
        <dbReference type="ARBA" id="ARBA00022801"/>
    </source>
</evidence>
<dbReference type="InterPro" id="IPR000772">
    <property type="entry name" value="Ricin_B_lectin"/>
</dbReference>
<dbReference type="CDD" id="cd00161">
    <property type="entry name" value="beta-trefoil_Ricin-like"/>
    <property type="match status" value="1"/>
</dbReference>
<dbReference type="RefSeq" id="WP_077848586.1">
    <property type="nucleotide sequence ID" value="NZ_LZZM01000191.1"/>
</dbReference>
<dbReference type="SMART" id="SM00458">
    <property type="entry name" value="RICIN"/>
    <property type="match status" value="1"/>
</dbReference>
<dbReference type="PROSITE" id="PS50231">
    <property type="entry name" value="RICIN_B_LECTIN"/>
    <property type="match status" value="1"/>
</dbReference>
<keyword evidence="7" id="KW-0624">Polysaccharide degradation</keyword>
<keyword evidence="6 8" id="KW-0326">Glycosidase</keyword>
<evidence type="ECO:0000313" key="11">
    <source>
        <dbReference type="EMBL" id="OOM74940.1"/>
    </source>
</evidence>
<dbReference type="EMBL" id="LZZM01000191">
    <property type="protein sequence ID" value="OOM74940.1"/>
    <property type="molecule type" value="Genomic_DNA"/>
</dbReference>
<accession>A0A1S8TAX2</accession>
<comment type="caution">
    <text evidence="11">The sequence shown here is derived from an EMBL/GenBank/DDBJ whole genome shotgun (WGS) entry which is preliminary data.</text>
</comment>
<keyword evidence="3 8" id="KW-0378">Hydrolase</keyword>
<dbReference type="SUPFAM" id="SSF50370">
    <property type="entry name" value="Ricin B-like lectins"/>
    <property type="match status" value="1"/>
</dbReference>
<dbReference type="InterPro" id="IPR001547">
    <property type="entry name" value="Glyco_hydro_5"/>
</dbReference>
<dbReference type="PANTHER" id="PTHR34142:SF1">
    <property type="entry name" value="GLYCOSIDE HYDROLASE FAMILY 5 DOMAIN-CONTAINING PROTEIN"/>
    <property type="match status" value="1"/>
</dbReference>
<keyword evidence="9" id="KW-0732">Signal</keyword>
<evidence type="ECO:0000256" key="8">
    <source>
        <dbReference type="RuleBase" id="RU361153"/>
    </source>
</evidence>
<evidence type="ECO:0000256" key="6">
    <source>
        <dbReference type="ARBA" id="ARBA00023295"/>
    </source>
</evidence>